<organism evidence="2 3">
    <name type="scientific">Dyadobacter flavalbus</name>
    <dbReference type="NCBI Taxonomy" id="2579942"/>
    <lineage>
        <taxon>Bacteria</taxon>
        <taxon>Pseudomonadati</taxon>
        <taxon>Bacteroidota</taxon>
        <taxon>Cytophagia</taxon>
        <taxon>Cytophagales</taxon>
        <taxon>Spirosomataceae</taxon>
        <taxon>Dyadobacter</taxon>
    </lineage>
</organism>
<feature type="domain" description="Integrase catalytic" evidence="1">
    <location>
        <begin position="1"/>
        <end position="132"/>
    </location>
</feature>
<dbReference type="PROSITE" id="PS50994">
    <property type="entry name" value="INTEGRASE"/>
    <property type="match status" value="1"/>
</dbReference>
<dbReference type="PANTHER" id="PTHR47515">
    <property type="entry name" value="LOW CALCIUM RESPONSE LOCUS PROTEIN T"/>
    <property type="match status" value="1"/>
</dbReference>
<evidence type="ECO:0000259" key="1">
    <source>
        <dbReference type="PROSITE" id="PS50994"/>
    </source>
</evidence>
<reference evidence="2 3" key="1">
    <citation type="submission" date="2019-05" db="EMBL/GenBank/DDBJ databases">
        <authorList>
            <person name="Qu J.-H."/>
        </authorList>
    </citation>
    <scope>NUCLEOTIDE SEQUENCE [LARGE SCALE GENOMIC DNA]</scope>
    <source>
        <strain evidence="2 3">NS28</strain>
    </source>
</reference>
<comment type="caution">
    <text evidence="2">The sequence shown here is derived from an EMBL/GenBank/DDBJ whole genome shotgun (WGS) entry which is preliminary data.</text>
</comment>
<dbReference type="InterPro" id="IPR012337">
    <property type="entry name" value="RNaseH-like_sf"/>
</dbReference>
<proteinExistence type="predicted"/>
<dbReference type="GO" id="GO:0003676">
    <property type="term" value="F:nucleic acid binding"/>
    <property type="evidence" value="ECO:0007669"/>
    <property type="project" value="InterPro"/>
</dbReference>
<dbReference type="EMBL" id="VBSN01000049">
    <property type="protein sequence ID" value="KAA6438507.1"/>
    <property type="molecule type" value="Genomic_DNA"/>
</dbReference>
<gene>
    <name evidence="2" type="ORF">FEM33_17625</name>
</gene>
<dbReference type="InterPro" id="IPR001584">
    <property type="entry name" value="Integrase_cat-core"/>
</dbReference>
<evidence type="ECO:0000313" key="2">
    <source>
        <dbReference type="EMBL" id="KAA6438507.1"/>
    </source>
</evidence>
<dbReference type="Pfam" id="PF13683">
    <property type="entry name" value="rve_3"/>
    <property type="match status" value="1"/>
</dbReference>
<protein>
    <submittedName>
        <fullName evidence="2">Transposase</fullName>
    </submittedName>
</protein>
<sequence>MKKNRFSELRSRPFRNSWKTGKQLSRLPVNMESAKPLFTTTRRSPELISIALTEWCESNETALRWIQPGKPAQNGYIERFNGTFRREVLNAYLFRSLQQVREVVDRWINDYNTQRPHQALGFLIPNAFRQTG</sequence>
<dbReference type="PANTHER" id="PTHR47515:SF2">
    <property type="entry name" value="INTEGRASE CORE DOMAIN PROTEIN"/>
    <property type="match status" value="1"/>
</dbReference>
<dbReference type="Proteomes" id="UP000323994">
    <property type="component" value="Unassembled WGS sequence"/>
</dbReference>
<keyword evidence="3" id="KW-1185">Reference proteome</keyword>
<name>A0A5M8QQI3_9BACT</name>
<dbReference type="SUPFAM" id="SSF53098">
    <property type="entry name" value="Ribonuclease H-like"/>
    <property type="match status" value="1"/>
</dbReference>
<dbReference type="InterPro" id="IPR036397">
    <property type="entry name" value="RNaseH_sf"/>
</dbReference>
<dbReference type="AlphaFoldDB" id="A0A5M8QQI3"/>
<evidence type="ECO:0000313" key="3">
    <source>
        <dbReference type="Proteomes" id="UP000323994"/>
    </source>
</evidence>
<dbReference type="Gene3D" id="3.30.420.10">
    <property type="entry name" value="Ribonuclease H-like superfamily/Ribonuclease H"/>
    <property type="match status" value="1"/>
</dbReference>
<accession>A0A5M8QQI3</accession>
<dbReference type="GO" id="GO:0015074">
    <property type="term" value="P:DNA integration"/>
    <property type="evidence" value="ECO:0007669"/>
    <property type="project" value="InterPro"/>
</dbReference>